<keyword evidence="2" id="KW-0812">Transmembrane</keyword>
<dbReference type="InterPro" id="IPR050471">
    <property type="entry name" value="AB_hydrolase"/>
</dbReference>
<name>A0A810N6F0_9ACTN</name>
<evidence type="ECO:0000259" key="3">
    <source>
        <dbReference type="Pfam" id="PF00561"/>
    </source>
</evidence>
<proteinExistence type="predicted"/>
<dbReference type="GO" id="GO:0003824">
    <property type="term" value="F:catalytic activity"/>
    <property type="evidence" value="ECO:0007669"/>
    <property type="project" value="UniProtKB-ARBA"/>
</dbReference>
<feature type="compositionally biased region" description="Low complexity" evidence="1">
    <location>
        <begin position="431"/>
        <end position="443"/>
    </location>
</feature>
<dbReference type="PANTHER" id="PTHR43433">
    <property type="entry name" value="HYDROLASE, ALPHA/BETA FOLD FAMILY PROTEIN"/>
    <property type="match status" value="1"/>
</dbReference>
<protein>
    <recommendedName>
        <fullName evidence="3">AB hydrolase-1 domain-containing protein</fullName>
    </recommendedName>
</protein>
<dbReference type="Gene3D" id="3.40.50.1820">
    <property type="entry name" value="alpha/beta hydrolase"/>
    <property type="match status" value="1"/>
</dbReference>
<evidence type="ECO:0000256" key="2">
    <source>
        <dbReference type="SAM" id="Phobius"/>
    </source>
</evidence>
<feature type="transmembrane region" description="Helical" evidence="2">
    <location>
        <begin position="355"/>
        <end position="380"/>
    </location>
</feature>
<dbReference type="Pfam" id="PF00561">
    <property type="entry name" value="Abhydrolase_1"/>
    <property type="match status" value="1"/>
</dbReference>
<keyword evidence="2" id="KW-1133">Transmembrane helix</keyword>
<evidence type="ECO:0000256" key="1">
    <source>
        <dbReference type="SAM" id="MobiDB-lite"/>
    </source>
</evidence>
<evidence type="ECO:0000313" key="5">
    <source>
        <dbReference type="Proteomes" id="UP000680866"/>
    </source>
</evidence>
<feature type="transmembrane region" description="Helical" evidence="2">
    <location>
        <begin position="25"/>
        <end position="46"/>
    </location>
</feature>
<feature type="transmembrane region" description="Helical" evidence="2">
    <location>
        <begin position="288"/>
        <end position="308"/>
    </location>
</feature>
<dbReference type="AlphaFoldDB" id="A0A810N6F0"/>
<dbReference type="PANTHER" id="PTHR43433:SF1">
    <property type="entry name" value="BLL5160 PROTEIN"/>
    <property type="match status" value="1"/>
</dbReference>
<sequence length="443" mass="47146">MSYAIVDDLRMYYEEHGTGTGRPVVLIHGALSAIGTSFGTLLPLLAKTRRVVAVELQAHGRTVDADRPLSYERFAADVVGLLDHLGVAVADVLGWSMGAGVALRLGTDHADRVGRLVLASGSFDESGLHPGLLDGIQELRPEHLHGSEFHEEYLRTAPDPAGWANLVGKVKRLDADPPRWSADQIRALAAPTMVVLADSDIVVPEHAVEMFRLLGGEWPVTSSGCPGAGWRSCPAPPTRRCRSGPGGWPRWSTSSSTADPTRRRPGRPLLRSAPMTTQERPYRPAPDMAMLIGALAALAGYLLPWFRVGESYRWWYSGWEYATLSTGGGWTLLTIPCLVVAVVAGLWAGRSVAAAMTAVTAGIAGMFLALAVVAVSLGALPERTSINWVGELPFGIGLPLMALGFGLLFAAVLRPRPLPPAFDDRPPQRPGPGRTTSGPASGG</sequence>
<feature type="domain" description="AB hydrolase-1" evidence="3">
    <location>
        <begin position="23"/>
        <end position="124"/>
    </location>
</feature>
<keyword evidence="5" id="KW-1185">Reference proteome</keyword>
<evidence type="ECO:0000313" key="4">
    <source>
        <dbReference type="EMBL" id="BCJ68986.1"/>
    </source>
</evidence>
<feature type="region of interest" description="Disordered" evidence="1">
    <location>
        <begin position="240"/>
        <end position="276"/>
    </location>
</feature>
<feature type="region of interest" description="Disordered" evidence="1">
    <location>
        <begin position="420"/>
        <end position="443"/>
    </location>
</feature>
<reference evidence="4" key="1">
    <citation type="submission" date="2020-08" db="EMBL/GenBank/DDBJ databases">
        <title>Whole genome shotgun sequence of Polymorphospora rubra NBRC 101157.</title>
        <authorList>
            <person name="Komaki H."/>
            <person name="Tamura T."/>
        </authorList>
    </citation>
    <scope>NUCLEOTIDE SEQUENCE</scope>
    <source>
        <strain evidence="4">NBRC 101157</strain>
    </source>
</reference>
<dbReference type="InterPro" id="IPR000073">
    <property type="entry name" value="AB_hydrolase_1"/>
</dbReference>
<keyword evidence="2" id="KW-0472">Membrane</keyword>
<accession>A0A810N6F0</accession>
<feature type="transmembrane region" description="Helical" evidence="2">
    <location>
        <begin position="328"/>
        <end position="348"/>
    </location>
</feature>
<dbReference type="InterPro" id="IPR029058">
    <property type="entry name" value="AB_hydrolase_fold"/>
</dbReference>
<dbReference type="KEGG" id="pry:Prubr_60070"/>
<dbReference type="Proteomes" id="UP000680866">
    <property type="component" value="Chromosome"/>
</dbReference>
<gene>
    <name evidence="4" type="ORF">Prubr_60070</name>
</gene>
<dbReference type="SUPFAM" id="SSF53474">
    <property type="entry name" value="alpha/beta-Hydrolases"/>
    <property type="match status" value="1"/>
</dbReference>
<dbReference type="EMBL" id="AP023359">
    <property type="protein sequence ID" value="BCJ68986.1"/>
    <property type="molecule type" value="Genomic_DNA"/>
</dbReference>
<organism evidence="4 5">
    <name type="scientific">Polymorphospora rubra</name>
    <dbReference type="NCBI Taxonomy" id="338584"/>
    <lineage>
        <taxon>Bacteria</taxon>
        <taxon>Bacillati</taxon>
        <taxon>Actinomycetota</taxon>
        <taxon>Actinomycetes</taxon>
        <taxon>Micromonosporales</taxon>
        <taxon>Micromonosporaceae</taxon>
        <taxon>Polymorphospora</taxon>
    </lineage>
</organism>
<feature type="transmembrane region" description="Helical" evidence="2">
    <location>
        <begin position="392"/>
        <end position="413"/>
    </location>
</feature>